<dbReference type="Pfam" id="PF00561">
    <property type="entry name" value="Abhydrolase_1"/>
    <property type="match status" value="1"/>
</dbReference>
<dbReference type="GO" id="GO:0016020">
    <property type="term" value="C:membrane"/>
    <property type="evidence" value="ECO:0007669"/>
    <property type="project" value="TreeGrafter"/>
</dbReference>
<gene>
    <name evidence="6" type="ordered locus">KOX_25315</name>
</gene>
<dbReference type="GO" id="GO:0006508">
    <property type="term" value="P:proteolysis"/>
    <property type="evidence" value="ECO:0007669"/>
    <property type="project" value="InterPro"/>
</dbReference>
<evidence type="ECO:0000313" key="7">
    <source>
        <dbReference type="Proteomes" id="UP000007843"/>
    </source>
</evidence>
<comment type="similarity">
    <text evidence="1">Belongs to the peptidase S33 family.</text>
</comment>
<dbReference type="RefSeq" id="WP_014230087.1">
    <property type="nucleotide sequence ID" value="NC_016612.1"/>
</dbReference>
<dbReference type="GO" id="GO:0008233">
    <property type="term" value="F:peptidase activity"/>
    <property type="evidence" value="ECO:0007669"/>
    <property type="project" value="InterPro"/>
</dbReference>
<dbReference type="AlphaFoldDB" id="A0A0H3HE84"/>
<dbReference type="SUPFAM" id="SSF53474">
    <property type="entry name" value="alpha/beta-Hydrolases"/>
    <property type="match status" value="1"/>
</dbReference>
<name>A0A0H3HE84_KLEM8</name>
<evidence type="ECO:0000256" key="3">
    <source>
        <dbReference type="PIRNR" id="PIRNR005539"/>
    </source>
</evidence>
<dbReference type="PRINTS" id="PR00111">
    <property type="entry name" value="ABHYDROLASE"/>
</dbReference>
<dbReference type="Gene3D" id="3.40.50.1820">
    <property type="entry name" value="alpha/beta hydrolase"/>
    <property type="match status" value="1"/>
</dbReference>
<dbReference type="PRINTS" id="PR00793">
    <property type="entry name" value="PROAMNOPTASE"/>
</dbReference>
<dbReference type="InterPro" id="IPR000073">
    <property type="entry name" value="AB_hydrolase_1"/>
</dbReference>
<dbReference type="PANTHER" id="PTHR43798:SF33">
    <property type="entry name" value="HYDROLASE, PUTATIVE (AFU_ORTHOLOGUE AFUA_2G14860)-RELATED"/>
    <property type="match status" value="1"/>
</dbReference>
<dbReference type="PIRSF" id="PIRSF005539">
    <property type="entry name" value="Pept_S33_TRI_F1"/>
    <property type="match status" value="1"/>
</dbReference>
<dbReference type="EMBL" id="CP003218">
    <property type="protein sequence ID" value="AEX06774.1"/>
    <property type="molecule type" value="Genomic_DNA"/>
</dbReference>
<sequence length="299" mass="33414">MWSEIAPDRCHNIAVEGYNVVAYQFGDGDETVLCLNGGPGLPCDYLREAHACLKQHGYRVIAFDQLGTGKSDRPDDASLWTMARYVREVETVRRTLGLGQVHLLGHSWGGWLAIEVALHHPGAIRSLILENTVADMPHLVQELNRLRGALGPETVAMMQRYEALGWLDHPAYQAAITLLNYRHVCRLDVWPEPVTRSLGDWNMGPYITMQGPNEFLYTGNLKNWNRSAELASIRVPCLITSGQHDELTPACALKMKQGLANAEIAIFANSSHMPFYEEPQAYYPVLLDFLARQRDAGGC</sequence>
<dbReference type="InterPro" id="IPR050266">
    <property type="entry name" value="AB_hydrolase_sf"/>
</dbReference>
<dbReference type="KEGG" id="kox:KOX_25315"/>
<feature type="active site" description="Proton donor" evidence="4">
    <location>
        <position position="272"/>
    </location>
</feature>
<evidence type="ECO:0000256" key="4">
    <source>
        <dbReference type="PIRSR" id="PIRSR005539-1"/>
    </source>
</evidence>
<dbReference type="NCBIfam" id="TIGR01250">
    <property type="entry name" value="pro_imino_pep_2"/>
    <property type="match status" value="1"/>
</dbReference>
<feature type="active site" evidence="4">
    <location>
        <position position="245"/>
    </location>
</feature>
<dbReference type="InterPro" id="IPR002410">
    <property type="entry name" value="Peptidase_S33"/>
</dbReference>
<dbReference type="PANTHER" id="PTHR43798">
    <property type="entry name" value="MONOACYLGLYCEROL LIPASE"/>
    <property type="match status" value="1"/>
</dbReference>
<dbReference type="PATRIC" id="fig|1006551.4.peg.5081"/>
<evidence type="ECO:0000256" key="2">
    <source>
        <dbReference type="ARBA" id="ARBA00022801"/>
    </source>
</evidence>
<dbReference type="HOGENOM" id="CLU_020336_15_1_6"/>
<feature type="domain" description="AB hydrolase-1" evidence="5">
    <location>
        <begin position="31"/>
        <end position="279"/>
    </location>
</feature>
<reference evidence="6 7" key="1">
    <citation type="journal article" date="2012" name="J. Bacteriol.">
        <title>Complete genome sequence of Klebsiella oxytoca KCTC 1686, used in production of 2,3-butanediol.</title>
        <authorList>
            <person name="Shin S.H."/>
            <person name="Kim S."/>
            <person name="Kim J.Y."/>
            <person name="Lee S."/>
            <person name="Um Y."/>
            <person name="Oh M.K."/>
            <person name="Kim Y.R."/>
            <person name="Lee J."/>
            <person name="Yang K.S."/>
        </authorList>
    </citation>
    <scope>NUCLEOTIDE SEQUENCE [LARGE SCALE GENOMIC DNA]</scope>
    <source>
        <strain evidence="7">ATCC 8724 / DSM 4798 / JCM 20051 / NBRC 3318 / NRRL B-199 / KCTC 1686</strain>
    </source>
</reference>
<protein>
    <submittedName>
        <fullName evidence="6">Putative proline iminopeptidase</fullName>
    </submittedName>
</protein>
<proteinExistence type="inferred from homology"/>
<keyword evidence="2 3" id="KW-0378">Hydrolase</keyword>
<dbReference type="Proteomes" id="UP000007843">
    <property type="component" value="Chromosome"/>
</dbReference>
<organism evidence="6 7">
    <name type="scientific">Klebsiella michiganensis (strain ATCC 8724 / DSM 4798 / JCM 20051 / NBRC 3318 / NRRL B-199 / KCTC 1686 / BUCSAV 143 / CCM 1901)</name>
    <dbReference type="NCBI Taxonomy" id="1006551"/>
    <lineage>
        <taxon>Bacteria</taxon>
        <taxon>Pseudomonadati</taxon>
        <taxon>Pseudomonadota</taxon>
        <taxon>Gammaproteobacteria</taxon>
        <taxon>Enterobacterales</taxon>
        <taxon>Enterobacteriaceae</taxon>
        <taxon>Klebsiella/Raoultella group</taxon>
        <taxon>Klebsiella</taxon>
    </lineage>
</organism>
<dbReference type="InterPro" id="IPR005945">
    <property type="entry name" value="Pro_imino_pep"/>
</dbReference>
<feature type="active site" description="Nucleophile" evidence="4">
    <location>
        <position position="107"/>
    </location>
</feature>
<dbReference type="InterPro" id="IPR029058">
    <property type="entry name" value="AB_hydrolase_fold"/>
</dbReference>
<accession>A0A0H3HE84</accession>
<evidence type="ECO:0000259" key="5">
    <source>
        <dbReference type="Pfam" id="PF00561"/>
    </source>
</evidence>
<evidence type="ECO:0000313" key="6">
    <source>
        <dbReference type="EMBL" id="AEX06774.1"/>
    </source>
</evidence>
<evidence type="ECO:0000256" key="1">
    <source>
        <dbReference type="ARBA" id="ARBA00010088"/>
    </source>
</evidence>